<dbReference type="PANTHER" id="PTHR42648">
    <property type="entry name" value="TRANSPOSASE, PUTATIVE-RELATED"/>
    <property type="match status" value="1"/>
</dbReference>
<dbReference type="PANTHER" id="PTHR42648:SF18">
    <property type="entry name" value="RETROTRANSPOSON, UNCLASSIFIED-LIKE PROTEIN"/>
    <property type="match status" value="1"/>
</dbReference>
<protein>
    <submittedName>
        <fullName evidence="2">Uncharacterized protein</fullName>
    </submittedName>
</protein>
<name>A0AAW2NNY8_SESRA</name>
<dbReference type="Gene3D" id="3.30.420.10">
    <property type="entry name" value="Ribonuclease H-like superfamily/Ribonuclease H"/>
    <property type="match status" value="1"/>
</dbReference>
<evidence type="ECO:0000313" key="2">
    <source>
        <dbReference type="EMBL" id="KAL0345469.1"/>
    </source>
</evidence>
<dbReference type="InterPro" id="IPR039537">
    <property type="entry name" value="Retrotran_Ty1/copia-like"/>
</dbReference>
<dbReference type="AlphaFoldDB" id="A0AAW2NNY8"/>
<feature type="region of interest" description="Disordered" evidence="1">
    <location>
        <begin position="72"/>
        <end position="121"/>
    </location>
</feature>
<dbReference type="SUPFAM" id="SSF53098">
    <property type="entry name" value="Ribonuclease H-like"/>
    <property type="match status" value="1"/>
</dbReference>
<organism evidence="2">
    <name type="scientific">Sesamum radiatum</name>
    <name type="common">Black benniseed</name>
    <dbReference type="NCBI Taxonomy" id="300843"/>
    <lineage>
        <taxon>Eukaryota</taxon>
        <taxon>Viridiplantae</taxon>
        <taxon>Streptophyta</taxon>
        <taxon>Embryophyta</taxon>
        <taxon>Tracheophyta</taxon>
        <taxon>Spermatophyta</taxon>
        <taxon>Magnoliopsida</taxon>
        <taxon>eudicotyledons</taxon>
        <taxon>Gunneridae</taxon>
        <taxon>Pentapetalae</taxon>
        <taxon>asterids</taxon>
        <taxon>lamiids</taxon>
        <taxon>Lamiales</taxon>
        <taxon>Pedaliaceae</taxon>
        <taxon>Sesamum</taxon>
    </lineage>
</organism>
<dbReference type="InterPro" id="IPR036397">
    <property type="entry name" value="RNaseH_sf"/>
</dbReference>
<dbReference type="InterPro" id="IPR012337">
    <property type="entry name" value="RNaseH-like_sf"/>
</dbReference>
<dbReference type="GO" id="GO:0003676">
    <property type="term" value="F:nucleic acid binding"/>
    <property type="evidence" value="ECO:0007669"/>
    <property type="project" value="InterPro"/>
</dbReference>
<evidence type="ECO:0000256" key="1">
    <source>
        <dbReference type="SAM" id="MobiDB-lite"/>
    </source>
</evidence>
<comment type="caution">
    <text evidence="2">The sequence shown here is derived from an EMBL/GenBank/DDBJ whole genome shotgun (WGS) entry which is preliminary data.</text>
</comment>
<accession>A0AAW2NNY8</accession>
<reference evidence="2" key="2">
    <citation type="journal article" date="2024" name="Plant">
        <title>Genomic evolution and insights into agronomic trait innovations of Sesamum species.</title>
        <authorList>
            <person name="Miao H."/>
            <person name="Wang L."/>
            <person name="Qu L."/>
            <person name="Liu H."/>
            <person name="Sun Y."/>
            <person name="Le M."/>
            <person name="Wang Q."/>
            <person name="Wei S."/>
            <person name="Zheng Y."/>
            <person name="Lin W."/>
            <person name="Duan Y."/>
            <person name="Cao H."/>
            <person name="Xiong S."/>
            <person name="Wang X."/>
            <person name="Wei L."/>
            <person name="Li C."/>
            <person name="Ma Q."/>
            <person name="Ju M."/>
            <person name="Zhao R."/>
            <person name="Li G."/>
            <person name="Mu C."/>
            <person name="Tian Q."/>
            <person name="Mei H."/>
            <person name="Zhang T."/>
            <person name="Gao T."/>
            <person name="Zhang H."/>
        </authorList>
    </citation>
    <scope>NUCLEOTIDE SEQUENCE</scope>
    <source>
        <strain evidence="2">G02</strain>
    </source>
</reference>
<sequence>MPQQNGVAECKNITIMNTVCSMLPAKKILKSFWPEAVNWTIYVLNRSPKLVVKDRTAEEAWILEKPSEWGDHEVARTDEIEEGNDEFDADIENHSSHSSTDDDAISTDEGRNRAPPISMRL</sequence>
<dbReference type="EMBL" id="JACGWJ010000019">
    <property type="protein sequence ID" value="KAL0345469.1"/>
    <property type="molecule type" value="Genomic_DNA"/>
</dbReference>
<proteinExistence type="predicted"/>
<feature type="compositionally biased region" description="Acidic residues" evidence="1">
    <location>
        <begin position="79"/>
        <end position="90"/>
    </location>
</feature>
<reference evidence="2" key="1">
    <citation type="submission" date="2020-06" db="EMBL/GenBank/DDBJ databases">
        <authorList>
            <person name="Li T."/>
            <person name="Hu X."/>
            <person name="Zhang T."/>
            <person name="Song X."/>
            <person name="Zhang H."/>
            <person name="Dai N."/>
            <person name="Sheng W."/>
            <person name="Hou X."/>
            <person name="Wei L."/>
        </authorList>
    </citation>
    <scope>NUCLEOTIDE SEQUENCE</scope>
    <source>
        <strain evidence="2">G02</strain>
        <tissue evidence="2">Leaf</tissue>
    </source>
</reference>
<gene>
    <name evidence="2" type="ORF">Sradi_4378200</name>
</gene>